<evidence type="ECO:0000313" key="2">
    <source>
        <dbReference type="EMBL" id="MCC9627212.1"/>
    </source>
</evidence>
<gene>
    <name evidence="2" type="ORF">LOC68_02215</name>
</gene>
<dbReference type="RefSeq" id="WP_230215166.1">
    <property type="nucleotide sequence ID" value="NZ_JAJKFT010000002.1"/>
</dbReference>
<dbReference type="Pfam" id="PF19920">
    <property type="entry name" value="bpX4"/>
    <property type="match status" value="1"/>
</dbReference>
<name>A0A9X1MJ17_9BACT</name>
<protein>
    <recommendedName>
        <fullName evidence="1">MoxR-vWA-beta-propeller ternary system domain-containing protein</fullName>
    </recommendedName>
</protein>
<dbReference type="EMBL" id="JAJKFT010000002">
    <property type="protein sequence ID" value="MCC9627212.1"/>
    <property type="molecule type" value="Genomic_DNA"/>
</dbReference>
<organism evidence="2 3">
    <name type="scientific">Blastopirellula sediminis</name>
    <dbReference type="NCBI Taxonomy" id="2894196"/>
    <lineage>
        <taxon>Bacteria</taxon>
        <taxon>Pseudomonadati</taxon>
        <taxon>Planctomycetota</taxon>
        <taxon>Planctomycetia</taxon>
        <taxon>Pirellulales</taxon>
        <taxon>Pirellulaceae</taxon>
        <taxon>Blastopirellula</taxon>
    </lineage>
</organism>
<evidence type="ECO:0000313" key="3">
    <source>
        <dbReference type="Proteomes" id="UP001139103"/>
    </source>
</evidence>
<feature type="domain" description="MoxR-vWA-beta-propeller ternary system" evidence="1">
    <location>
        <begin position="3"/>
        <end position="198"/>
    </location>
</feature>
<accession>A0A9X1MJ17</accession>
<proteinExistence type="predicted"/>
<evidence type="ECO:0000259" key="1">
    <source>
        <dbReference type="Pfam" id="PF19920"/>
    </source>
</evidence>
<dbReference type="InterPro" id="IPR045549">
    <property type="entry name" value="bpX4"/>
</dbReference>
<comment type="caution">
    <text evidence="2">The sequence shown here is derived from an EMBL/GenBank/DDBJ whole genome shotgun (WGS) entry which is preliminary data.</text>
</comment>
<sequence>MKFGSFLIQLFAEGDVAFPPLGAMTERELLEGDAVLTEHEALWRLDQPAPTPSFDLTAGRWGAVRLFRACQFVLYREADAAAIEEELAPPYPGPLTPAVCYSVDLTFRYLPQLINFARSASPDDPLVARLQIWGAEWPLSSVGMANLEELPIDVLIDHPGLRRQYVDRIIAIGDLARLDDPRVQAAIGQALGMYPELAPRIAQKIPAFTTPT</sequence>
<dbReference type="AlphaFoldDB" id="A0A9X1MJ17"/>
<keyword evidence="3" id="KW-1185">Reference proteome</keyword>
<reference evidence="2" key="1">
    <citation type="submission" date="2021-11" db="EMBL/GenBank/DDBJ databases">
        <title>Genome sequence.</title>
        <authorList>
            <person name="Sun Q."/>
        </authorList>
    </citation>
    <scope>NUCLEOTIDE SEQUENCE</scope>
    <source>
        <strain evidence="2">JC732</strain>
    </source>
</reference>
<dbReference type="Proteomes" id="UP001139103">
    <property type="component" value="Unassembled WGS sequence"/>
</dbReference>